<accession>A0A1I8BN89</accession>
<organism evidence="2 3">
    <name type="scientific">Meloidogyne hapla</name>
    <name type="common">Root-knot nematode worm</name>
    <dbReference type="NCBI Taxonomy" id="6305"/>
    <lineage>
        <taxon>Eukaryota</taxon>
        <taxon>Metazoa</taxon>
        <taxon>Ecdysozoa</taxon>
        <taxon>Nematoda</taxon>
        <taxon>Chromadorea</taxon>
        <taxon>Rhabditida</taxon>
        <taxon>Tylenchina</taxon>
        <taxon>Tylenchomorpha</taxon>
        <taxon>Tylenchoidea</taxon>
        <taxon>Meloidogynidae</taxon>
        <taxon>Meloidogyninae</taxon>
        <taxon>Meloidogyne</taxon>
    </lineage>
</organism>
<sequence length="115" mass="13381">MNDFKIYFQFYFQFLLISTFNLIAQFELLNNQNPLFNSSLFMSASGSALANLLPTEKIIENDINKNIISSQDDKKDYRQFNLIKLETLVSSDLKVLKFMCLYCDVPLTFGKLKKN</sequence>
<protein>
    <submittedName>
        <fullName evidence="3">Uncharacterized protein</fullName>
    </submittedName>
</protein>
<keyword evidence="2" id="KW-1185">Reference proteome</keyword>
<reference evidence="3" key="1">
    <citation type="submission" date="2016-11" db="UniProtKB">
        <authorList>
            <consortium name="WormBaseParasite"/>
        </authorList>
    </citation>
    <scope>IDENTIFICATION</scope>
</reference>
<keyword evidence="1" id="KW-0472">Membrane</keyword>
<evidence type="ECO:0000313" key="3">
    <source>
        <dbReference type="WBParaSite" id="MhA1_Contig343.frz3.gene18"/>
    </source>
</evidence>
<keyword evidence="1" id="KW-1133">Transmembrane helix</keyword>
<dbReference type="WBParaSite" id="MhA1_Contig343.frz3.gene18">
    <property type="protein sequence ID" value="MhA1_Contig343.frz3.gene18"/>
    <property type="gene ID" value="MhA1_Contig343.frz3.gene18"/>
</dbReference>
<evidence type="ECO:0000256" key="1">
    <source>
        <dbReference type="SAM" id="Phobius"/>
    </source>
</evidence>
<keyword evidence="1" id="KW-0812">Transmembrane</keyword>
<feature type="transmembrane region" description="Helical" evidence="1">
    <location>
        <begin position="6"/>
        <end position="24"/>
    </location>
</feature>
<evidence type="ECO:0000313" key="2">
    <source>
        <dbReference type="Proteomes" id="UP000095281"/>
    </source>
</evidence>
<dbReference type="Proteomes" id="UP000095281">
    <property type="component" value="Unplaced"/>
</dbReference>
<name>A0A1I8BN89_MELHA</name>
<proteinExistence type="predicted"/>
<dbReference type="AlphaFoldDB" id="A0A1I8BN89"/>